<feature type="compositionally biased region" description="Basic and acidic residues" evidence="1">
    <location>
        <begin position="182"/>
        <end position="195"/>
    </location>
</feature>
<reference evidence="2" key="1">
    <citation type="journal article" date="2020" name="Stud. Mycol.">
        <title>101 Dothideomycetes genomes: a test case for predicting lifestyles and emergence of pathogens.</title>
        <authorList>
            <person name="Haridas S."/>
            <person name="Albert R."/>
            <person name="Binder M."/>
            <person name="Bloem J."/>
            <person name="Labutti K."/>
            <person name="Salamov A."/>
            <person name="Andreopoulos B."/>
            <person name="Baker S."/>
            <person name="Barry K."/>
            <person name="Bills G."/>
            <person name="Bluhm B."/>
            <person name="Cannon C."/>
            <person name="Castanera R."/>
            <person name="Culley D."/>
            <person name="Daum C."/>
            <person name="Ezra D."/>
            <person name="Gonzalez J."/>
            <person name="Henrissat B."/>
            <person name="Kuo A."/>
            <person name="Liang C."/>
            <person name="Lipzen A."/>
            <person name="Lutzoni F."/>
            <person name="Magnuson J."/>
            <person name="Mondo S."/>
            <person name="Nolan M."/>
            <person name="Ohm R."/>
            <person name="Pangilinan J."/>
            <person name="Park H.-J."/>
            <person name="Ramirez L."/>
            <person name="Alfaro M."/>
            <person name="Sun H."/>
            <person name="Tritt A."/>
            <person name="Yoshinaga Y."/>
            <person name="Zwiers L.-H."/>
            <person name="Turgeon B."/>
            <person name="Goodwin S."/>
            <person name="Spatafora J."/>
            <person name="Crous P."/>
            <person name="Grigoriev I."/>
        </authorList>
    </citation>
    <scope>NUCLEOTIDE SEQUENCE</scope>
    <source>
        <strain evidence="2">CBS 101060</strain>
    </source>
</reference>
<dbReference type="OrthoDB" id="5383057at2759"/>
<feature type="compositionally biased region" description="Polar residues" evidence="1">
    <location>
        <begin position="26"/>
        <end position="39"/>
    </location>
</feature>
<feature type="compositionally biased region" description="Low complexity" evidence="1">
    <location>
        <begin position="59"/>
        <end position="72"/>
    </location>
</feature>
<feature type="compositionally biased region" description="Low complexity" evidence="1">
    <location>
        <begin position="114"/>
        <end position="130"/>
    </location>
</feature>
<organism evidence="2 3">
    <name type="scientific">Patellaria atrata CBS 101060</name>
    <dbReference type="NCBI Taxonomy" id="1346257"/>
    <lineage>
        <taxon>Eukaryota</taxon>
        <taxon>Fungi</taxon>
        <taxon>Dikarya</taxon>
        <taxon>Ascomycota</taxon>
        <taxon>Pezizomycotina</taxon>
        <taxon>Dothideomycetes</taxon>
        <taxon>Dothideomycetes incertae sedis</taxon>
        <taxon>Patellariales</taxon>
        <taxon>Patellariaceae</taxon>
        <taxon>Patellaria</taxon>
    </lineage>
</organism>
<feature type="compositionally biased region" description="Gly residues" evidence="1">
    <location>
        <begin position="98"/>
        <end position="107"/>
    </location>
</feature>
<evidence type="ECO:0000256" key="1">
    <source>
        <dbReference type="SAM" id="MobiDB-lite"/>
    </source>
</evidence>
<comment type="caution">
    <text evidence="2">The sequence shown here is derived from an EMBL/GenBank/DDBJ whole genome shotgun (WGS) entry which is preliminary data.</text>
</comment>
<protein>
    <submittedName>
        <fullName evidence="2">Uncharacterized protein</fullName>
    </submittedName>
</protein>
<dbReference type="Proteomes" id="UP000799429">
    <property type="component" value="Unassembled WGS sequence"/>
</dbReference>
<dbReference type="EMBL" id="MU006097">
    <property type="protein sequence ID" value="KAF2838413.1"/>
    <property type="molecule type" value="Genomic_DNA"/>
</dbReference>
<keyword evidence="3" id="KW-1185">Reference proteome</keyword>
<dbReference type="AlphaFoldDB" id="A0A9P4SB76"/>
<gene>
    <name evidence="2" type="ORF">M501DRAFT_1032331</name>
</gene>
<proteinExistence type="predicted"/>
<evidence type="ECO:0000313" key="2">
    <source>
        <dbReference type="EMBL" id="KAF2838413.1"/>
    </source>
</evidence>
<sequence length="228" mass="22498">MGSSEGTKVTTDPASIRNPVNEGTGVVTSDSLAAESLSSGGDFASGNPGVAASKQPSKGTTTNNTDTSGATTLGSAPDAEARQAQEGWSESASLKAGGNLGKEGGVGPTYNTQGGSNSGSTPYNTTTGSGTNNGGIAPTGAYSGSADGVLENQGVFAPKGKNITEGDFDSDAPNASFNSEIATKDDPGRAAENKFQRQNAEAGADAAGSRKPAFAADGQYDNLDETSA</sequence>
<feature type="compositionally biased region" description="Polar residues" evidence="1">
    <location>
        <begin position="1"/>
        <end position="13"/>
    </location>
</feature>
<feature type="region of interest" description="Disordered" evidence="1">
    <location>
        <begin position="1"/>
        <end position="228"/>
    </location>
</feature>
<accession>A0A9P4SB76</accession>
<evidence type="ECO:0000313" key="3">
    <source>
        <dbReference type="Proteomes" id="UP000799429"/>
    </source>
</evidence>
<name>A0A9P4SB76_9PEZI</name>